<evidence type="ECO:0000256" key="2">
    <source>
        <dbReference type="SAM" id="MobiDB-lite"/>
    </source>
</evidence>
<feature type="compositionally biased region" description="Basic and acidic residues" evidence="2">
    <location>
        <begin position="1411"/>
        <end position="1420"/>
    </location>
</feature>
<protein>
    <recommendedName>
        <fullName evidence="3">Lsr2 DNA-binding domain-containing protein</fullName>
    </recommendedName>
</protein>
<evidence type="ECO:0000256" key="1">
    <source>
        <dbReference type="ARBA" id="ARBA00023125"/>
    </source>
</evidence>
<feature type="region of interest" description="Disordered" evidence="2">
    <location>
        <begin position="383"/>
        <end position="435"/>
    </location>
</feature>
<dbReference type="InterPro" id="IPR036625">
    <property type="entry name" value="E3-bd_dom_sf"/>
</dbReference>
<sequence>METLGTGALITAPAQAAMEGHGLTGAVLILGSDAELYPRPGGAGDGVPRAVAYSVYCPATERYSVVTLDGRWVIPGKEGYKSRGPVTAYVRKNVAAIRPEGLVILEPVRHNGPFKATQFGRRQGTCRGTLGYSTGNRYGYDCTCGATVQSDAVRRLGWVIVRDGRGTHTVSYALHRSHQREFGTVPSEVPETANVVVADGPTPVQPEESAPETTPMEKAAPEADDSKTTVGHVTVPTPADHADPVTFKWHEIGDRWSVTASWRGMSFWVAQSKREWLVLRRFGDVLWADYREPRKWPKREQVRNTDGRPFWSRTETEAAMLAHVRERQALEAETLRQIAAAETQNPPVWESTLDKGPHKPRRMSPEKVLAKWGDQVTFEVIEETPEEPQTPEPAPAEAPMVPGQGATTGESASQQGKASQKAVEEREGPLAPLDTVRLPNGVLGRVMSIEGETVQVSVSSAVPLDAITFAVADLERVEEIPRLYVTDDTVYVDGARYKVAKRLNTDRILVFERDEDDEQRSFAIEEVTLAADMPRVEREELATGWWRVTCDGRVFLSANLPDSLARGRLATLCALIVDESGEMVGRCFGAPINDSHIYWYAAHPGVPSPGITWWLDMQGEGTPLPPMTEEERAFMAAGPQDKTTKTHKTAVAPEGKKSMAAPKVGDIVFAGERGRERAELLGHGYRIGMLAGTYDAVHVASGDRVCQYERSRPAMKRAILADAIERGQQSHGAVVPVVVSTAPVKATPSATPSAEYGWERYGQRFAVGDVVRSGHPRADLHEFSRSTGVVVSVRERGDGEQMAGVCWGTNPVHHEQWSGQLVPVPVTVVERDEATALPAADPVPDTGDVVDAEIVDEEQPKGSEADGPHGRPELQEHGDNKPACPAPRVGVPVEAMSHAVQQRTAETEQLIARGCVVTGANGGGRCYLCGRWHNFLVEVEQDGVPFAADRWCLGKHTDAREQCGGDVADTATTYVGRSWSEILDAGEALRAEQAAWERLERLAYVAWWTERYEPKPLDRLGCGWSTYRHGELDGYAVEVTTDHGFTYRVDTRTPLERPYVVTLKDTETKVAATAERGEVCELIRQDSERRMLAEVSEHVGSPADTAEIPTGEPTHGDSADPVVVFIASQNTTPPRMRVLWRVTRAEAMAICCDDRSAGRSHMLCWTADPGVEGQDWDWVTDNGRYDGLLAELGITPARTWEPEAVGVAKPPAVPVSGGSLTCPPGLYVVPLPSTRYRDWWGVECGRCGGGMPMGLPGEWDDKADAIRAALAHYEDKHRPADDLLTGEEAAQAAALAFSAAQLDVLSYAGQGWLAENATGFYTPEQRESWKPKTFAAKRVITLYRAGFLKVLRRGDELHRQIRLSDQGEAAYRLWDRARRQDLVEAAREDNTFGVTAAQVQSYRMLKQQAAEQEHRADTEKNSAPGAGSKAGDSSAADTDDSEDNQDGEALRYHQAECDGQTRWLYVQAEGVARMLRYYLACDCGGVKLGNFHRSAPAMDSGTQRKPMGIGDASIASADALADRNAYDRVGTFVVVDEVTKRAPVVWRHARKESSVVIDPNSAAQRRALERDGADAEEISAQVPAGGESQDFPPADTDRNSGETTVPTGPAGGDSEPCSGNDGQLADDSATRMLERLAAQTATVWTSGAPFPAPDEERAPMSETVSVPVEQPRCDAHIARDGSQVEATEDMTLGERVWHLCPEHVERFAGLLTGMSQTLTLGGREWSVWGEHAAQFATLLVGALGEPGAADTANISAQVPAGGEAENSALADTTEIPEQAEQTHGQEDTPAGRQGETVQPSVMLTGEVPGYSWEDAQDALRNSGYRVTGRADDTTVLIICGEGAERNATKLRDARERGLPCMDARPRGRFRDAVRMGKFTGGDPLPEPVKVDRIGMSDKERNQAIRAWARRNGYKVPPRGRLSDRIKEAYDRAHGNNPRQQHAQAA</sequence>
<evidence type="ECO:0000313" key="5">
    <source>
        <dbReference type="Proteomes" id="UP001499895"/>
    </source>
</evidence>
<feature type="region of interest" description="Disordered" evidence="2">
    <location>
        <begin position="1095"/>
        <end position="1119"/>
    </location>
</feature>
<dbReference type="Gene3D" id="3.40.50.10190">
    <property type="entry name" value="BRCT domain"/>
    <property type="match status" value="1"/>
</dbReference>
<feature type="compositionally biased region" description="Polar residues" evidence="2">
    <location>
        <begin position="405"/>
        <end position="418"/>
    </location>
</feature>
<accession>A0ABP3JLW2</accession>
<dbReference type="InterPro" id="IPR055370">
    <property type="entry name" value="Lsr2_DNA-bd"/>
</dbReference>
<dbReference type="Gene3D" id="4.10.320.10">
    <property type="entry name" value="E3-binding domain"/>
    <property type="match status" value="1"/>
</dbReference>
<organism evidence="4 5">
    <name type="scientific">Streptomyces stramineus</name>
    <dbReference type="NCBI Taxonomy" id="173861"/>
    <lineage>
        <taxon>Bacteria</taxon>
        <taxon>Bacillati</taxon>
        <taxon>Actinomycetota</taxon>
        <taxon>Actinomycetes</taxon>
        <taxon>Kitasatosporales</taxon>
        <taxon>Streptomycetaceae</taxon>
        <taxon>Streptomyces</taxon>
    </lineage>
</organism>
<feature type="region of interest" description="Disordered" evidence="2">
    <location>
        <begin position="198"/>
        <end position="229"/>
    </location>
</feature>
<evidence type="ECO:0000313" key="4">
    <source>
        <dbReference type="EMBL" id="GAA0455970.1"/>
    </source>
</evidence>
<comment type="caution">
    <text evidence="4">The sequence shown here is derived from an EMBL/GenBank/DDBJ whole genome shotgun (WGS) entry which is preliminary data.</text>
</comment>
<feature type="compositionally biased region" description="Basic and acidic residues" evidence="2">
    <location>
        <begin position="858"/>
        <end position="880"/>
    </location>
</feature>
<keyword evidence="5" id="KW-1185">Reference proteome</keyword>
<dbReference type="Proteomes" id="UP001499895">
    <property type="component" value="Unassembled WGS sequence"/>
</dbReference>
<feature type="domain" description="Lsr2 DNA-binding" evidence="3">
    <location>
        <begin position="1896"/>
        <end position="1932"/>
    </location>
</feature>
<gene>
    <name evidence="4" type="ORF">GCM10009544_18370</name>
</gene>
<keyword evidence="1" id="KW-0238">DNA-binding</keyword>
<feature type="region of interest" description="Disordered" evidence="2">
    <location>
        <begin position="1405"/>
        <end position="1447"/>
    </location>
</feature>
<evidence type="ECO:0000259" key="3">
    <source>
        <dbReference type="Pfam" id="PF23359"/>
    </source>
</evidence>
<dbReference type="EMBL" id="BAAAHB010000013">
    <property type="protein sequence ID" value="GAA0455970.1"/>
    <property type="molecule type" value="Genomic_DNA"/>
</dbReference>
<feature type="compositionally biased region" description="Low complexity" evidence="2">
    <location>
        <begin position="1422"/>
        <end position="1436"/>
    </location>
</feature>
<feature type="region of interest" description="Disordered" evidence="2">
    <location>
        <begin position="1580"/>
        <end position="1625"/>
    </location>
</feature>
<feature type="compositionally biased region" description="Acidic residues" evidence="2">
    <location>
        <begin position="1437"/>
        <end position="1446"/>
    </location>
</feature>
<dbReference type="InterPro" id="IPR036420">
    <property type="entry name" value="BRCT_dom_sf"/>
</dbReference>
<feature type="compositionally biased region" description="Basic and acidic residues" evidence="2">
    <location>
        <begin position="1920"/>
        <end position="1933"/>
    </location>
</feature>
<name>A0ABP3JLW2_9ACTN</name>
<feature type="region of interest" description="Disordered" evidence="2">
    <location>
        <begin position="858"/>
        <end position="884"/>
    </location>
</feature>
<reference evidence="5" key="1">
    <citation type="journal article" date="2019" name="Int. J. Syst. Evol. Microbiol.">
        <title>The Global Catalogue of Microorganisms (GCM) 10K type strain sequencing project: providing services to taxonomists for standard genome sequencing and annotation.</title>
        <authorList>
            <consortium name="The Broad Institute Genomics Platform"/>
            <consortium name="The Broad Institute Genome Sequencing Center for Infectious Disease"/>
            <person name="Wu L."/>
            <person name="Ma J."/>
        </authorList>
    </citation>
    <scope>NUCLEOTIDE SEQUENCE [LARGE SCALE GENOMIC DNA]</scope>
    <source>
        <strain evidence="5">JCM 10649</strain>
    </source>
</reference>
<proteinExistence type="predicted"/>
<feature type="compositionally biased region" description="Polar residues" evidence="2">
    <location>
        <begin position="1936"/>
        <end position="1945"/>
    </location>
</feature>
<feature type="region of interest" description="Disordered" evidence="2">
    <location>
        <begin position="1777"/>
        <end position="1796"/>
    </location>
</feature>
<feature type="region of interest" description="Disordered" evidence="2">
    <location>
        <begin position="1908"/>
        <end position="1945"/>
    </location>
</feature>
<dbReference type="Pfam" id="PF23359">
    <property type="entry name" value="Lsr2_DNA-bd"/>
    <property type="match status" value="1"/>
</dbReference>